<evidence type="ECO:0000256" key="6">
    <source>
        <dbReference type="ARBA" id="ARBA00022989"/>
    </source>
</evidence>
<name>A0ABU6T402_9FABA</name>
<dbReference type="InterPro" id="IPR001611">
    <property type="entry name" value="Leu-rich_rpt"/>
</dbReference>
<proteinExistence type="predicted"/>
<keyword evidence="6" id="KW-1133">Transmembrane helix</keyword>
<evidence type="ECO:0000256" key="8">
    <source>
        <dbReference type="ARBA" id="ARBA00023170"/>
    </source>
</evidence>
<keyword evidence="4 10" id="KW-0732">Signal</keyword>
<evidence type="ECO:0000256" key="3">
    <source>
        <dbReference type="ARBA" id="ARBA00022692"/>
    </source>
</evidence>
<feature type="chain" id="PRO_5046826885" description="Leucine-rich repeat-containing N-terminal plant-type domain-containing protein" evidence="10">
    <location>
        <begin position="32"/>
        <end position="332"/>
    </location>
</feature>
<dbReference type="PROSITE" id="PS51450">
    <property type="entry name" value="LRR"/>
    <property type="match status" value="3"/>
</dbReference>
<keyword evidence="7" id="KW-0472">Membrane</keyword>
<dbReference type="Pfam" id="PF13855">
    <property type="entry name" value="LRR_8"/>
    <property type="match status" value="2"/>
</dbReference>
<keyword evidence="13" id="KW-1185">Reference proteome</keyword>
<evidence type="ECO:0000256" key="2">
    <source>
        <dbReference type="ARBA" id="ARBA00022614"/>
    </source>
</evidence>
<keyword evidence="5" id="KW-0677">Repeat</keyword>
<dbReference type="InterPro" id="IPR052422">
    <property type="entry name" value="Auxin_Ser/Thr_Kinase"/>
</dbReference>
<dbReference type="Gene3D" id="3.80.10.10">
    <property type="entry name" value="Ribonuclease Inhibitor"/>
    <property type="match status" value="2"/>
</dbReference>
<evidence type="ECO:0000256" key="4">
    <source>
        <dbReference type="ARBA" id="ARBA00022729"/>
    </source>
</evidence>
<feature type="domain" description="Leucine-rich repeat-containing N-terminal plant-type" evidence="11">
    <location>
        <begin position="36"/>
        <end position="70"/>
    </location>
</feature>
<sequence length="332" mass="37046">MAHLKSESKILVGFYVTMLLFSSFSMTSVLCDEASKEGEYMLKLLKELKPNDSNWSRSTHWCQWSGVTCNNQTGRIEQIVLHSKLLRGRVPSGLNDSLTQLKNLDLYNNDLSGPVPSLANLTFLQFVQLSSNNFDSIPQGCFHALTSLDWLSLYNNTKLPPWNFPTDLTAHSSQLNVLDLSSTNLMGSLPNISHFFPNMKTLDLSNNNLSSIPEGCFHNLTSLTGLTLANNTNLPPWTFPLHLTHSSLQLLDLEATNLMGSLPNLSHFFPSLTTVSLSNNNLTSIPQGCFQGLPYLQLLRLGNNTNLAPWTFPDLIQSTKLKDLKTNKFKLD</sequence>
<protein>
    <recommendedName>
        <fullName evidence="11">Leucine-rich repeat-containing N-terminal plant-type domain-containing protein</fullName>
    </recommendedName>
</protein>
<dbReference type="InterPro" id="IPR003591">
    <property type="entry name" value="Leu-rich_rpt_typical-subtyp"/>
</dbReference>
<reference evidence="12 13" key="1">
    <citation type="journal article" date="2023" name="Plants (Basel)">
        <title>Bridging the Gap: Combining Genomics and Transcriptomics Approaches to Understand Stylosanthes scabra, an Orphan Legume from the Brazilian Caatinga.</title>
        <authorList>
            <person name="Ferreira-Neto J.R.C."/>
            <person name="da Silva M.D."/>
            <person name="Binneck E."/>
            <person name="de Melo N.F."/>
            <person name="da Silva R.H."/>
            <person name="de Melo A.L.T.M."/>
            <person name="Pandolfi V."/>
            <person name="Bustamante F.O."/>
            <person name="Brasileiro-Vidal A.C."/>
            <person name="Benko-Iseppon A.M."/>
        </authorList>
    </citation>
    <scope>NUCLEOTIDE SEQUENCE [LARGE SCALE GENOMIC DNA]</scope>
    <source>
        <tissue evidence="12">Leaves</tissue>
    </source>
</reference>
<keyword evidence="8" id="KW-0675">Receptor</keyword>
<dbReference type="PANTHER" id="PTHR47986:SF10">
    <property type="entry name" value="RECEPTOR-LIKE KINASE TMK4"/>
    <property type="match status" value="1"/>
</dbReference>
<dbReference type="Proteomes" id="UP001341840">
    <property type="component" value="Unassembled WGS sequence"/>
</dbReference>
<comment type="caution">
    <text evidence="12">The sequence shown here is derived from an EMBL/GenBank/DDBJ whole genome shotgun (WGS) entry which is preliminary data.</text>
</comment>
<evidence type="ECO:0000313" key="13">
    <source>
        <dbReference type="Proteomes" id="UP001341840"/>
    </source>
</evidence>
<feature type="signal peptide" evidence="10">
    <location>
        <begin position="1"/>
        <end position="31"/>
    </location>
</feature>
<dbReference type="Pfam" id="PF08263">
    <property type="entry name" value="LRRNT_2"/>
    <property type="match status" value="1"/>
</dbReference>
<dbReference type="InterPro" id="IPR032675">
    <property type="entry name" value="LRR_dom_sf"/>
</dbReference>
<gene>
    <name evidence="12" type="ORF">PIB30_002800</name>
</gene>
<keyword evidence="3" id="KW-0812">Transmembrane</keyword>
<evidence type="ECO:0000256" key="7">
    <source>
        <dbReference type="ARBA" id="ARBA00023136"/>
    </source>
</evidence>
<evidence type="ECO:0000259" key="11">
    <source>
        <dbReference type="Pfam" id="PF08263"/>
    </source>
</evidence>
<dbReference type="SUPFAM" id="SSF52058">
    <property type="entry name" value="L domain-like"/>
    <property type="match status" value="1"/>
</dbReference>
<keyword evidence="2" id="KW-0433">Leucine-rich repeat</keyword>
<evidence type="ECO:0000313" key="12">
    <source>
        <dbReference type="EMBL" id="MED6142976.1"/>
    </source>
</evidence>
<evidence type="ECO:0000256" key="10">
    <source>
        <dbReference type="SAM" id="SignalP"/>
    </source>
</evidence>
<evidence type="ECO:0000256" key="5">
    <source>
        <dbReference type="ARBA" id="ARBA00022737"/>
    </source>
</evidence>
<evidence type="ECO:0000256" key="9">
    <source>
        <dbReference type="ARBA" id="ARBA00023180"/>
    </source>
</evidence>
<evidence type="ECO:0000256" key="1">
    <source>
        <dbReference type="ARBA" id="ARBA00004167"/>
    </source>
</evidence>
<dbReference type="Pfam" id="PF00560">
    <property type="entry name" value="LRR_1"/>
    <property type="match status" value="1"/>
</dbReference>
<dbReference type="SMART" id="SM00369">
    <property type="entry name" value="LRR_TYP"/>
    <property type="match status" value="4"/>
</dbReference>
<keyword evidence="9" id="KW-0325">Glycoprotein</keyword>
<dbReference type="InterPro" id="IPR013210">
    <property type="entry name" value="LRR_N_plant-typ"/>
</dbReference>
<accession>A0ABU6T402</accession>
<comment type="subcellular location">
    <subcellularLocation>
        <location evidence="1">Membrane</location>
        <topology evidence="1">Single-pass membrane protein</topology>
    </subcellularLocation>
</comment>
<organism evidence="12 13">
    <name type="scientific">Stylosanthes scabra</name>
    <dbReference type="NCBI Taxonomy" id="79078"/>
    <lineage>
        <taxon>Eukaryota</taxon>
        <taxon>Viridiplantae</taxon>
        <taxon>Streptophyta</taxon>
        <taxon>Embryophyta</taxon>
        <taxon>Tracheophyta</taxon>
        <taxon>Spermatophyta</taxon>
        <taxon>Magnoliopsida</taxon>
        <taxon>eudicotyledons</taxon>
        <taxon>Gunneridae</taxon>
        <taxon>Pentapetalae</taxon>
        <taxon>rosids</taxon>
        <taxon>fabids</taxon>
        <taxon>Fabales</taxon>
        <taxon>Fabaceae</taxon>
        <taxon>Papilionoideae</taxon>
        <taxon>50 kb inversion clade</taxon>
        <taxon>dalbergioids sensu lato</taxon>
        <taxon>Dalbergieae</taxon>
        <taxon>Pterocarpus clade</taxon>
        <taxon>Stylosanthes</taxon>
    </lineage>
</organism>
<dbReference type="EMBL" id="JASCZI010090626">
    <property type="protein sequence ID" value="MED6142976.1"/>
    <property type="molecule type" value="Genomic_DNA"/>
</dbReference>
<dbReference type="PANTHER" id="PTHR47986">
    <property type="entry name" value="OSJNBA0070M12.3 PROTEIN"/>
    <property type="match status" value="1"/>
</dbReference>